<dbReference type="GO" id="GO:0052621">
    <property type="term" value="F:diguanylate cyclase activity"/>
    <property type="evidence" value="ECO:0007669"/>
    <property type="project" value="UniProtKB-EC"/>
</dbReference>
<keyword evidence="6" id="KW-1185">Reference proteome</keyword>
<dbReference type="PANTHER" id="PTHR45138">
    <property type="entry name" value="REGULATORY COMPONENTS OF SENSORY TRANSDUCTION SYSTEM"/>
    <property type="match status" value="1"/>
</dbReference>
<evidence type="ECO:0000256" key="1">
    <source>
        <dbReference type="ARBA" id="ARBA00012528"/>
    </source>
</evidence>
<feature type="domain" description="GGDEF" evidence="4">
    <location>
        <begin position="127"/>
        <end position="259"/>
    </location>
</feature>
<dbReference type="EMBL" id="OBQD01000007">
    <property type="protein sequence ID" value="SOC40301.1"/>
    <property type="molecule type" value="Genomic_DNA"/>
</dbReference>
<dbReference type="GO" id="GO:0043709">
    <property type="term" value="P:cell adhesion involved in single-species biofilm formation"/>
    <property type="evidence" value="ECO:0007669"/>
    <property type="project" value="TreeGrafter"/>
</dbReference>
<dbReference type="Pfam" id="PF00990">
    <property type="entry name" value="GGDEF"/>
    <property type="match status" value="1"/>
</dbReference>
<dbReference type="EC" id="2.7.7.65" evidence="1"/>
<dbReference type="GO" id="GO:0005886">
    <property type="term" value="C:plasma membrane"/>
    <property type="evidence" value="ECO:0007669"/>
    <property type="project" value="TreeGrafter"/>
</dbReference>
<dbReference type="GO" id="GO:1902201">
    <property type="term" value="P:negative regulation of bacterial-type flagellum-dependent cell motility"/>
    <property type="evidence" value="ECO:0007669"/>
    <property type="project" value="TreeGrafter"/>
</dbReference>
<dbReference type="SMART" id="SM00267">
    <property type="entry name" value="GGDEF"/>
    <property type="match status" value="1"/>
</dbReference>
<evidence type="ECO:0000256" key="3">
    <source>
        <dbReference type="SAM" id="Phobius"/>
    </source>
</evidence>
<comment type="catalytic activity">
    <reaction evidence="2">
        <text>2 GTP = 3',3'-c-di-GMP + 2 diphosphate</text>
        <dbReference type="Rhea" id="RHEA:24898"/>
        <dbReference type="ChEBI" id="CHEBI:33019"/>
        <dbReference type="ChEBI" id="CHEBI:37565"/>
        <dbReference type="ChEBI" id="CHEBI:58805"/>
        <dbReference type="EC" id="2.7.7.65"/>
    </reaction>
</comment>
<evidence type="ECO:0000313" key="5">
    <source>
        <dbReference type="EMBL" id="SOC40301.1"/>
    </source>
</evidence>
<dbReference type="InterPro" id="IPR029787">
    <property type="entry name" value="Nucleotide_cyclase"/>
</dbReference>
<sequence length="286" mass="30916">MSERVKSWVNRQLSLGEFSSRAQVVRRSAAMALRITVLAYGLNVSAHLFLYAAGLLPYDLFDALVIATVLTPFVALTVAFIAYYVVGLAVYELSVSHAEFERLSKTDSLSGLLNRRAFLKACETAVSPVALVILDVDRFKSINDSLGHAAGDDVIVAIAAQLEGRSGGGHIVSRIGGEEFAVLVCGLSSEETMRFVEALRQAVRDRPIAVGEGSVSVTISAGIADWLPGRSFDEVFSHADRALYLAKVAGRDRIVHEREIANVGRVIRFNTDPIAETIRNAMGIHG</sequence>
<dbReference type="InterPro" id="IPR050469">
    <property type="entry name" value="Diguanylate_Cyclase"/>
</dbReference>
<keyword evidence="3" id="KW-1133">Transmembrane helix</keyword>
<feature type="transmembrane region" description="Helical" evidence="3">
    <location>
        <begin position="31"/>
        <end position="52"/>
    </location>
</feature>
<protein>
    <recommendedName>
        <fullName evidence="1">diguanylate cyclase</fullName>
        <ecNumber evidence="1">2.7.7.65</ecNumber>
    </recommendedName>
</protein>
<gene>
    <name evidence="5" type="ORF">SAMN05892877_107108</name>
</gene>
<reference evidence="5 6" key="1">
    <citation type="submission" date="2017-08" db="EMBL/GenBank/DDBJ databases">
        <authorList>
            <person name="de Groot N.N."/>
        </authorList>
    </citation>
    <scope>NUCLEOTIDE SEQUENCE [LARGE SCALE GENOMIC DNA]</scope>
    <source>
        <strain evidence="5 6">JC85</strain>
    </source>
</reference>
<dbReference type="PANTHER" id="PTHR45138:SF9">
    <property type="entry name" value="DIGUANYLATE CYCLASE DGCM-RELATED"/>
    <property type="match status" value="1"/>
</dbReference>
<dbReference type="SUPFAM" id="SSF55073">
    <property type="entry name" value="Nucleotide cyclase"/>
    <property type="match status" value="1"/>
</dbReference>
<dbReference type="InterPro" id="IPR000160">
    <property type="entry name" value="GGDEF_dom"/>
</dbReference>
<name>A0A285UJ67_9HYPH</name>
<feature type="transmembrane region" description="Helical" evidence="3">
    <location>
        <begin position="64"/>
        <end position="86"/>
    </location>
</feature>
<dbReference type="RefSeq" id="WP_097139642.1">
    <property type="nucleotide sequence ID" value="NZ_OBQD01000007.1"/>
</dbReference>
<proteinExistence type="predicted"/>
<dbReference type="NCBIfam" id="TIGR00254">
    <property type="entry name" value="GGDEF"/>
    <property type="match status" value="1"/>
</dbReference>
<dbReference type="PROSITE" id="PS50887">
    <property type="entry name" value="GGDEF"/>
    <property type="match status" value="1"/>
</dbReference>
<evidence type="ECO:0000256" key="2">
    <source>
        <dbReference type="ARBA" id="ARBA00034247"/>
    </source>
</evidence>
<accession>A0A285UJ67</accession>
<dbReference type="Proteomes" id="UP000219167">
    <property type="component" value="Unassembled WGS sequence"/>
</dbReference>
<evidence type="ECO:0000313" key="6">
    <source>
        <dbReference type="Proteomes" id="UP000219167"/>
    </source>
</evidence>
<dbReference type="InterPro" id="IPR043128">
    <property type="entry name" value="Rev_trsase/Diguanyl_cyclase"/>
</dbReference>
<dbReference type="CDD" id="cd01949">
    <property type="entry name" value="GGDEF"/>
    <property type="match status" value="1"/>
</dbReference>
<dbReference type="AlphaFoldDB" id="A0A285UJ67"/>
<keyword evidence="3" id="KW-0472">Membrane</keyword>
<dbReference type="Gene3D" id="3.30.70.270">
    <property type="match status" value="1"/>
</dbReference>
<dbReference type="OrthoDB" id="9812260at2"/>
<organism evidence="5 6">
    <name type="scientific">Rhizobium subbaraonis</name>
    <dbReference type="NCBI Taxonomy" id="908946"/>
    <lineage>
        <taxon>Bacteria</taxon>
        <taxon>Pseudomonadati</taxon>
        <taxon>Pseudomonadota</taxon>
        <taxon>Alphaproteobacteria</taxon>
        <taxon>Hyphomicrobiales</taxon>
        <taxon>Rhizobiaceae</taxon>
        <taxon>Rhizobium/Agrobacterium group</taxon>
        <taxon>Rhizobium</taxon>
    </lineage>
</organism>
<evidence type="ECO:0000259" key="4">
    <source>
        <dbReference type="PROSITE" id="PS50887"/>
    </source>
</evidence>
<keyword evidence="3" id="KW-0812">Transmembrane</keyword>